<reference evidence="3 4" key="1">
    <citation type="submission" date="2019-04" db="EMBL/GenBank/DDBJ databases">
        <authorList>
            <person name="Hwang J.C."/>
        </authorList>
    </citation>
    <scope>NUCLEOTIDE SEQUENCE [LARGE SCALE GENOMIC DNA]</scope>
    <source>
        <strain evidence="3 4">IMCC35002</strain>
    </source>
</reference>
<dbReference type="InterPro" id="IPR004046">
    <property type="entry name" value="GST_C"/>
</dbReference>
<dbReference type="PANTHER" id="PTHR44051:SF8">
    <property type="entry name" value="GLUTATHIONE S-TRANSFERASE GSTA"/>
    <property type="match status" value="1"/>
</dbReference>
<dbReference type="InterPro" id="IPR040079">
    <property type="entry name" value="Glutathione_S-Trfase"/>
</dbReference>
<dbReference type="PANTHER" id="PTHR44051">
    <property type="entry name" value="GLUTATHIONE S-TRANSFERASE-RELATED"/>
    <property type="match status" value="1"/>
</dbReference>
<evidence type="ECO:0000259" key="1">
    <source>
        <dbReference type="PROSITE" id="PS50404"/>
    </source>
</evidence>
<dbReference type="Gene3D" id="1.20.1050.10">
    <property type="match status" value="1"/>
</dbReference>
<dbReference type="Pfam" id="PF00043">
    <property type="entry name" value="GST_C"/>
    <property type="match status" value="1"/>
</dbReference>
<proteinExistence type="predicted"/>
<sequence>MAIEQLRCSKLASLQGVHYYGGAYSNSCMRVTLLMEEKGLNWRSHGVNLMRSENLQEPYTSISPGGTIPAIIHNGVAVSDSFHILKYLEEQFPEQRFLPENESDIELMWNSVRLACDSHIDYNKSYFYAVVGGRPCSQPDLEWYRKHNPALYEFHTKYPDGMTSKQKLEVIERISKLCAQMDAELKGKDYLIGNRYSLADIAWIANFLFLEVLNFDLSSYPYLVAWMARIKARPAYNSKTRIPNVPLWLMKVMLLIKRTFLRIKGAAES</sequence>
<dbReference type="InterPro" id="IPR036249">
    <property type="entry name" value="Thioredoxin-like_sf"/>
</dbReference>
<dbReference type="SFLD" id="SFLDG00358">
    <property type="entry name" value="Main_(cytGST)"/>
    <property type="match status" value="1"/>
</dbReference>
<dbReference type="EMBL" id="SWCJ01000005">
    <property type="protein sequence ID" value="TKB55516.1"/>
    <property type="molecule type" value="Genomic_DNA"/>
</dbReference>
<evidence type="ECO:0000313" key="3">
    <source>
        <dbReference type="EMBL" id="TKB55516.1"/>
    </source>
</evidence>
<dbReference type="OrthoDB" id="9803562at2"/>
<dbReference type="PROSITE" id="PS50405">
    <property type="entry name" value="GST_CTER"/>
    <property type="match status" value="1"/>
</dbReference>
<gene>
    <name evidence="3" type="ORF">FCL42_10045</name>
</gene>
<dbReference type="Gene3D" id="3.40.30.10">
    <property type="entry name" value="Glutaredoxin"/>
    <property type="match status" value="1"/>
</dbReference>
<organism evidence="3 4">
    <name type="scientific">Ferrimonas aestuarii</name>
    <dbReference type="NCBI Taxonomy" id="2569539"/>
    <lineage>
        <taxon>Bacteria</taxon>
        <taxon>Pseudomonadati</taxon>
        <taxon>Pseudomonadota</taxon>
        <taxon>Gammaproteobacteria</taxon>
        <taxon>Alteromonadales</taxon>
        <taxon>Ferrimonadaceae</taxon>
        <taxon>Ferrimonas</taxon>
    </lineage>
</organism>
<dbReference type="SFLD" id="SFLDS00019">
    <property type="entry name" value="Glutathione_Transferase_(cytos"/>
    <property type="match status" value="1"/>
</dbReference>
<dbReference type="AlphaFoldDB" id="A0A4U1BP80"/>
<comment type="caution">
    <text evidence="3">The sequence shown here is derived from an EMBL/GenBank/DDBJ whole genome shotgun (WGS) entry which is preliminary data.</text>
</comment>
<name>A0A4U1BP80_9GAMM</name>
<dbReference type="PROSITE" id="PS50404">
    <property type="entry name" value="GST_NTER"/>
    <property type="match status" value="1"/>
</dbReference>
<keyword evidence="3" id="KW-0808">Transferase</keyword>
<protein>
    <submittedName>
        <fullName evidence="3">Glutathione S-transferase family protein</fullName>
    </submittedName>
</protein>
<dbReference type="InterPro" id="IPR010987">
    <property type="entry name" value="Glutathione-S-Trfase_C-like"/>
</dbReference>
<dbReference type="SUPFAM" id="SSF52833">
    <property type="entry name" value="Thioredoxin-like"/>
    <property type="match status" value="1"/>
</dbReference>
<dbReference type="CDD" id="cd00570">
    <property type="entry name" value="GST_N_family"/>
    <property type="match status" value="1"/>
</dbReference>
<dbReference type="Proteomes" id="UP000305675">
    <property type="component" value="Unassembled WGS sequence"/>
</dbReference>
<dbReference type="Pfam" id="PF13417">
    <property type="entry name" value="GST_N_3"/>
    <property type="match status" value="1"/>
</dbReference>
<evidence type="ECO:0000313" key="4">
    <source>
        <dbReference type="Proteomes" id="UP000305675"/>
    </source>
</evidence>
<dbReference type="InterPro" id="IPR004045">
    <property type="entry name" value="Glutathione_S-Trfase_N"/>
</dbReference>
<feature type="domain" description="GST N-terminal" evidence="1">
    <location>
        <begin position="15"/>
        <end position="96"/>
    </location>
</feature>
<dbReference type="InterPro" id="IPR036282">
    <property type="entry name" value="Glutathione-S-Trfase_C_sf"/>
</dbReference>
<accession>A0A4U1BP80</accession>
<dbReference type="GO" id="GO:0016740">
    <property type="term" value="F:transferase activity"/>
    <property type="evidence" value="ECO:0007669"/>
    <property type="project" value="UniProtKB-KW"/>
</dbReference>
<keyword evidence="4" id="KW-1185">Reference proteome</keyword>
<feature type="domain" description="GST C-terminal" evidence="2">
    <location>
        <begin position="124"/>
        <end position="247"/>
    </location>
</feature>
<dbReference type="RefSeq" id="WP_136863273.1">
    <property type="nucleotide sequence ID" value="NZ_SWCJ01000005.1"/>
</dbReference>
<evidence type="ECO:0000259" key="2">
    <source>
        <dbReference type="PROSITE" id="PS50405"/>
    </source>
</evidence>
<dbReference type="SUPFAM" id="SSF47616">
    <property type="entry name" value="GST C-terminal domain-like"/>
    <property type="match status" value="1"/>
</dbReference>